<organism evidence="2 3">
    <name type="scientific">Heterorhabditis bacteriophora</name>
    <name type="common">Entomopathogenic nematode worm</name>
    <dbReference type="NCBI Taxonomy" id="37862"/>
    <lineage>
        <taxon>Eukaryota</taxon>
        <taxon>Metazoa</taxon>
        <taxon>Ecdysozoa</taxon>
        <taxon>Nematoda</taxon>
        <taxon>Chromadorea</taxon>
        <taxon>Rhabditida</taxon>
        <taxon>Rhabditina</taxon>
        <taxon>Rhabditomorpha</taxon>
        <taxon>Strongyloidea</taxon>
        <taxon>Heterorhabditidae</taxon>
        <taxon>Heterorhabditis</taxon>
    </lineage>
</organism>
<proteinExistence type="predicted"/>
<keyword evidence="2" id="KW-1185">Reference proteome</keyword>
<evidence type="ECO:0000256" key="1">
    <source>
        <dbReference type="SAM" id="MobiDB-lite"/>
    </source>
</evidence>
<dbReference type="WBParaSite" id="Hba_07133">
    <property type="protein sequence ID" value="Hba_07133"/>
    <property type="gene ID" value="Hba_07133"/>
</dbReference>
<sequence>MVSILIPNMDQPGEAAIVKRGSFDEKRRPLSSNSSPAPLVKVDDQ</sequence>
<protein>
    <submittedName>
        <fullName evidence="3">Uncharacterized protein</fullName>
    </submittedName>
</protein>
<accession>A0A1I7WPR6</accession>
<name>A0A1I7WPR6_HETBA</name>
<dbReference type="AlphaFoldDB" id="A0A1I7WPR6"/>
<evidence type="ECO:0000313" key="2">
    <source>
        <dbReference type="Proteomes" id="UP000095283"/>
    </source>
</evidence>
<evidence type="ECO:0000313" key="3">
    <source>
        <dbReference type="WBParaSite" id="Hba_07133"/>
    </source>
</evidence>
<reference evidence="3" key="1">
    <citation type="submission" date="2016-11" db="UniProtKB">
        <authorList>
            <consortium name="WormBaseParasite"/>
        </authorList>
    </citation>
    <scope>IDENTIFICATION</scope>
</reference>
<feature type="region of interest" description="Disordered" evidence="1">
    <location>
        <begin position="22"/>
        <end position="45"/>
    </location>
</feature>
<dbReference type="Proteomes" id="UP000095283">
    <property type="component" value="Unplaced"/>
</dbReference>